<dbReference type="AlphaFoldDB" id="A0A1R3J9X4"/>
<evidence type="ECO:0000313" key="1">
    <source>
        <dbReference type="EMBL" id="OMO91597.1"/>
    </source>
</evidence>
<reference evidence="1 2" key="1">
    <citation type="submission" date="2013-09" db="EMBL/GenBank/DDBJ databases">
        <title>Corchorus capsularis genome sequencing.</title>
        <authorList>
            <person name="Alam M."/>
            <person name="Haque M.S."/>
            <person name="Islam M.S."/>
            <person name="Emdad E.M."/>
            <person name="Islam M.M."/>
            <person name="Ahmed B."/>
            <person name="Halim A."/>
            <person name="Hossen Q.M.M."/>
            <person name="Hossain M.Z."/>
            <person name="Ahmed R."/>
            <person name="Khan M.M."/>
            <person name="Islam R."/>
            <person name="Rashid M.M."/>
            <person name="Khan S.A."/>
            <person name="Rahman M.S."/>
            <person name="Alam M."/>
        </authorList>
    </citation>
    <scope>NUCLEOTIDE SEQUENCE [LARGE SCALE GENOMIC DNA]</scope>
    <source>
        <strain evidence="2">cv. CVL-1</strain>
        <tissue evidence="1">Whole seedling</tissue>
    </source>
</reference>
<organism evidence="1 2">
    <name type="scientific">Corchorus capsularis</name>
    <name type="common">Jute</name>
    <dbReference type="NCBI Taxonomy" id="210143"/>
    <lineage>
        <taxon>Eukaryota</taxon>
        <taxon>Viridiplantae</taxon>
        <taxon>Streptophyta</taxon>
        <taxon>Embryophyta</taxon>
        <taxon>Tracheophyta</taxon>
        <taxon>Spermatophyta</taxon>
        <taxon>Magnoliopsida</taxon>
        <taxon>eudicotyledons</taxon>
        <taxon>Gunneridae</taxon>
        <taxon>Pentapetalae</taxon>
        <taxon>rosids</taxon>
        <taxon>malvids</taxon>
        <taxon>Malvales</taxon>
        <taxon>Malvaceae</taxon>
        <taxon>Grewioideae</taxon>
        <taxon>Apeibeae</taxon>
        <taxon>Corchorus</taxon>
    </lineage>
</organism>
<protein>
    <submittedName>
        <fullName evidence="1">Uncharacterized protein</fullName>
    </submittedName>
</protein>
<comment type="caution">
    <text evidence="1">The sequence shown here is derived from an EMBL/GenBank/DDBJ whole genome shotgun (WGS) entry which is preliminary data.</text>
</comment>
<sequence>MALHFPVFFGELLFCLHHGNIWGSRSPVRRLEFFFLWWISSRFPQGTGPRIS</sequence>
<evidence type="ECO:0000313" key="2">
    <source>
        <dbReference type="Proteomes" id="UP000188268"/>
    </source>
</evidence>
<keyword evidence="2" id="KW-1185">Reference proteome</keyword>
<dbReference type="EMBL" id="AWWV01008299">
    <property type="protein sequence ID" value="OMO91597.1"/>
    <property type="molecule type" value="Genomic_DNA"/>
</dbReference>
<name>A0A1R3J9X4_COCAP</name>
<proteinExistence type="predicted"/>
<dbReference type="Proteomes" id="UP000188268">
    <property type="component" value="Unassembled WGS sequence"/>
</dbReference>
<accession>A0A1R3J9X4</accession>
<dbReference type="Gramene" id="OMO91597">
    <property type="protein sequence ID" value="OMO91597"/>
    <property type="gene ID" value="CCACVL1_07062"/>
</dbReference>
<gene>
    <name evidence="1" type="ORF">CCACVL1_07062</name>
</gene>